<evidence type="ECO:0000313" key="1">
    <source>
        <dbReference type="EMBL" id="KGO50397.1"/>
    </source>
</evidence>
<dbReference type="PhylomeDB" id="A0A0A2IR40"/>
<evidence type="ECO:0000313" key="2">
    <source>
        <dbReference type="Proteomes" id="UP000030143"/>
    </source>
</evidence>
<protein>
    <submittedName>
        <fullName evidence="1">Uncharacterized protein</fullName>
    </submittedName>
</protein>
<dbReference type="AlphaFoldDB" id="A0A0A2IR40"/>
<accession>A0A0A2IR40</accession>
<dbReference type="RefSeq" id="XP_016593642.1">
    <property type="nucleotide sequence ID" value="XM_016739995.1"/>
</dbReference>
<organism evidence="1 2">
    <name type="scientific">Penicillium expansum</name>
    <name type="common">Blue mold rot fungus</name>
    <dbReference type="NCBI Taxonomy" id="27334"/>
    <lineage>
        <taxon>Eukaryota</taxon>
        <taxon>Fungi</taxon>
        <taxon>Dikarya</taxon>
        <taxon>Ascomycota</taxon>
        <taxon>Pezizomycotina</taxon>
        <taxon>Eurotiomycetes</taxon>
        <taxon>Eurotiomycetidae</taxon>
        <taxon>Eurotiales</taxon>
        <taxon>Aspergillaceae</taxon>
        <taxon>Penicillium</taxon>
    </lineage>
</organism>
<reference evidence="1 2" key="1">
    <citation type="journal article" date="2015" name="Mol. Plant Microbe Interact.">
        <title>Genome, transcriptome, and functional analyses of Penicillium expansum provide new insights into secondary metabolism and pathogenicity.</title>
        <authorList>
            <person name="Ballester A.R."/>
            <person name="Marcet-Houben M."/>
            <person name="Levin E."/>
            <person name="Sela N."/>
            <person name="Selma-Lazaro C."/>
            <person name="Carmona L."/>
            <person name="Wisniewski M."/>
            <person name="Droby S."/>
            <person name="Gonzalez-Candelas L."/>
            <person name="Gabaldon T."/>
        </authorList>
    </citation>
    <scope>NUCLEOTIDE SEQUENCE [LARGE SCALE GENOMIC DNA]</scope>
    <source>
        <strain evidence="1 2">MD-8</strain>
    </source>
</reference>
<proteinExistence type="predicted"/>
<name>A0A0A2IR40_PENEN</name>
<dbReference type="VEuPathDB" id="FungiDB:PEXP_025160"/>
<sequence length="68" mass="7796">MLISVEQSAEEAEKTAAVSELVQKTRSYKTNSTKVALVMSKTRSDDLRWLRDYLQTQQVKPIGCRKSY</sequence>
<dbReference type="EMBL" id="JQFZ01000341">
    <property type="protein sequence ID" value="KGO50397.1"/>
    <property type="molecule type" value="Genomic_DNA"/>
</dbReference>
<dbReference type="HOGENOM" id="CLU_2794727_0_0_1"/>
<keyword evidence="2" id="KW-1185">Reference proteome</keyword>
<dbReference type="GeneID" id="27675414"/>
<gene>
    <name evidence="1" type="ORF">PEX2_027200</name>
</gene>
<dbReference type="Proteomes" id="UP000030143">
    <property type="component" value="Unassembled WGS sequence"/>
</dbReference>
<comment type="caution">
    <text evidence="1">The sequence shown here is derived from an EMBL/GenBank/DDBJ whole genome shotgun (WGS) entry which is preliminary data.</text>
</comment>
<dbReference type="OrthoDB" id="10375281at2759"/>